<keyword evidence="10 19" id="KW-0812">Transmembrane</keyword>
<name>A0A099L312_COLPS</name>
<evidence type="ECO:0000256" key="19">
    <source>
        <dbReference type="HAMAP-Rule" id="MF_00719"/>
    </source>
</evidence>
<dbReference type="Proteomes" id="UP000029868">
    <property type="component" value="Unassembled WGS sequence"/>
</dbReference>
<protein>
    <recommendedName>
        <fullName evidence="6 19">Adenosylcobinamide-GDP ribazoletransferase</fullName>
        <ecNumber evidence="5 19">2.7.8.26</ecNumber>
    </recommendedName>
    <alternativeName>
        <fullName evidence="16 19">Cobalamin synthase</fullName>
    </alternativeName>
    <alternativeName>
        <fullName evidence="15 19">Cobalamin-5'-phosphate synthase</fullName>
    </alternativeName>
</protein>
<dbReference type="HAMAP" id="MF_00719">
    <property type="entry name" value="CobS"/>
    <property type="match status" value="1"/>
</dbReference>
<dbReference type="PATRIC" id="fig|28229.3.peg.1136"/>
<dbReference type="AlphaFoldDB" id="A0A099L312"/>
<dbReference type="NCBIfam" id="NF001277">
    <property type="entry name" value="PRK00235.1-3"/>
    <property type="match status" value="1"/>
</dbReference>
<evidence type="ECO:0000256" key="11">
    <source>
        <dbReference type="ARBA" id="ARBA00022842"/>
    </source>
</evidence>
<dbReference type="EC" id="2.7.8.26" evidence="5 19"/>
<comment type="catalytic activity">
    <reaction evidence="17 19">
        <text>alpha-ribazole + adenosylcob(III)inamide-GDP = adenosylcob(III)alamin + GMP + H(+)</text>
        <dbReference type="Rhea" id="RHEA:16049"/>
        <dbReference type="ChEBI" id="CHEBI:10329"/>
        <dbReference type="ChEBI" id="CHEBI:15378"/>
        <dbReference type="ChEBI" id="CHEBI:18408"/>
        <dbReference type="ChEBI" id="CHEBI:58115"/>
        <dbReference type="ChEBI" id="CHEBI:60487"/>
        <dbReference type="EC" id="2.7.8.26"/>
    </reaction>
</comment>
<dbReference type="EMBL" id="JQEC01000011">
    <property type="protein sequence ID" value="KGJ96253.1"/>
    <property type="molecule type" value="Genomic_DNA"/>
</dbReference>
<dbReference type="GO" id="GO:0051073">
    <property type="term" value="F:adenosylcobinamide-GDP ribazoletransferase activity"/>
    <property type="evidence" value="ECO:0007669"/>
    <property type="project" value="UniProtKB-UniRule"/>
</dbReference>
<evidence type="ECO:0000256" key="10">
    <source>
        <dbReference type="ARBA" id="ARBA00022692"/>
    </source>
</evidence>
<comment type="pathway">
    <text evidence="3 19">Cofactor biosynthesis; adenosylcobalamin biosynthesis; adenosylcobalamin from cob(II)yrinate a,c-diamide: step 7/7.</text>
</comment>
<evidence type="ECO:0000256" key="2">
    <source>
        <dbReference type="ARBA" id="ARBA00004651"/>
    </source>
</evidence>
<dbReference type="InterPro" id="IPR003805">
    <property type="entry name" value="CobS"/>
</dbReference>
<keyword evidence="7 19" id="KW-1003">Cell membrane</keyword>
<comment type="similarity">
    <text evidence="4 19">Belongs to the CobS family.</text>
</comment>
<evidence type="ECO:0000256" key="13">
    <source>
        <dbReference type="ARBA" id="ARBA00023136"/>
    </source>
</evidence>
<accession>A0A099L312</accession>
<comment type="subcellular location">
    <subcellularLocation>
        <location evidence="2 19">Cell membrane</location>
        <topology evidence="2 19">Multi-pass membrane protein</topology>
    </subcellularLocation>
</comment>
<evidence type="ECO:0000256" key="3">
    <source>
        <dbReference type="ARBA" id="ARBA00004663"/>
    </source>
</evidence>
<keyword evidence="13 19" id="KW-0472">Membrane</keyword>
<evidence type="ECO:0000256" key="7">
    <source>
        <dbReference type="ARBA" id="ARBA00022475"/>
    </source>
</evidence>
<dbReference type="NCBIfam" id="TIGR00317">
    <property type="entry name" value="cobS"/>
    <property type="match status" value="1"/>
</dbReference>
<dbReference type="GO" id="GO:0008818">
    <property type="term" value="F:cobalamin 5'-phosphate synthase activity"/>
    <property type="evidence" value="ECO:0007669"/>
    <property type="project" value="UniProtKB-UniRule"/>
</dbReference>
<dbReference type="UniPathway" id="UPA00148">
    <property type="reaction ID" value="UER00238"/>
</dbReference>
<keyword evidence="9 19" id="KW-0808">Transferase</keyword>
<evidence type="ECO:0000256" key="18">
    <source>
        <dbReference type="ARBA" id="ARBA00049504"/>
    </source>
</evidence>
<comment type="cofactor">
    <cofactor evidence="1 19">
        <name>Mg(2+)</name>
        <dbReference type="ChEBI" id="CHEBI:18420"/>
    </cofactor>
</comment>
<evidence type="ECO:0000313" key="21">
    <source>
        <dbReference type="Proteomes" id="UP000029868"/>
    </source>
</evidence>
<dbReference type="RefSeq" id="WP_231561994.1">
    <property type="nucleotide sequence ID" value="NZ_JQEC01000011.1"/>
</dbReference>
<evidence type="ECO:0000256" key="16">
    <source>
        <dbReference type="ARBA" id="ARBA00032853"/>
    </source>
</evidence>
<evidence type="ECO:0000256" key="8">
    <source>
        <dbReference type="ARBA" id="ARBA00022573"/>
    </source>
</evidence>
<evidence type="ECO:0000256" key="6">
    <source>
        <dbReference type="ARBA" id="ARBA00015850"/>
    </source>
</evidence>
<evidence type="ECO:0000256" key="12">
    <source>
        <dbReference type="ARBA" id="ARBA00022989"/>
    </source>
</evidence>
<evidence type="ECO:0000256" key="1">
    <source>
        <dbReference type="ARBA" id="ARBA00001946"/>
    </source>
</evidence>
<evidence type="ECO:0000256" key="15">
    <source>
        <dbReference type="ARBA" id="ARBA00032605"/>
    </source>
</evidence>
<sequence>MTKPIKEMSTGQLTQQLFEKLKAQLNLFYLALSFFTRIPVPKTMFYSEALLSRSNQYFSLVGLVIGLLLALSYASFSAFVPINIAILLVMGVSLLLTGAFHEDGLADMADGIGGAFAIEKRLSIMKDSRIGTYGAVTLIIALLLKFTLLVELAKQDSNHLLLAIVLAECLSRAIAGSLISSMPYVCDSEHSKSKPLAQAQSSSELSILLLIGISPLIFYSSEVILCLVLILFVFRRLFKQWLLAKIGGFTGDCLGAAQQISQLLIYLTLVSFANKDILSGVVG</sequence>
<evidence type="ECO:0000313" key="20">
    <source>
        <dbReference type="EMBL" id="KGJ96253.1"/>
    </source>
</evidence>
<reference evidence="20 21" key="1">
    <citation type="submission" date="2014-08" db="EMBL/GenBank/DDBJ databases">
        <title>Genomic and Phenotypic Diversity of Colwellia psychrerythraea strains from Disparate Marine Basins.</title>
        <authorList>
            <person name="Techtmann S.M."/>
            <person name="Stelling S.C."/>
            <person name="Utturkar S.M."/>
            <person name="Alshibli N."/>
            <person name="Harris A."/>
            <person name="Brown S.D."/>
            <person name="Hazen T.C."/>
        </authorList>
    </citation>
    <scope>NUCLEOTIDE SEQUENCE [LARGE SCALE GENOMIC DNA]</scope>
    <source>
        <strain evidence="20 21">GAB14E</strain>
    </source>
</reference>
<evidence type="ECO:0000256" key="4">
    <source>
        <dbReference type="ARBA" id="ARBA00010561"/>
    </source>
</evidence>
<keyword evidence="8 19" id="KW-0169">Cobalamin biosynthesis</keyword>
<dbReference type="Pfam" id="PF02654">
    <property type="entry name" value="CobS"/>
    <property type="match status" value="1"/>
</dbReference>
<feature type="transmembrane region" description="Helical" evidence="19">
    <location>
        <begin position="83"/>
        <end position="101"/>
    </location>
</feature>
<keyword evidence="12 19" id="KW-1133">Transmembrane helix</keyword>
<dbReference type="PANTHER" id="PTHR34148">
    <property type="entry name" value="ADENOSYLCOBINAMIDE-GDP RIBAZOLETRANSFERASE"/>
    <property type="match status" value="1"/>
</dbReference>
<feature type="transmembrane region" description="Helical" evidence="19">
    <location>
        <begin position="58"/>
        <end position="76"/>
    </location>
</feature>
<comment type="caution">
    <text evidence="20">The sequence shown here is derived from an EMBL/GenBank/DDBJ whole genome shotgun (WGS) entry which is preliminary data.</text>
</comment>
<dbReference type="PANTHER" id="PTHR34148:SF1">
    <property type="entry name" value="ADENOSYLCOBINAMIDE-GDP RIBAZOLETRANSFERASE"/>
    <property type="match status" value="1"/>
</dbReference>
<feature type="transmembrane region" description="Helical" evidence="19">
    <location>
        <begin position="205"/>
        <end position="234"/>
    </location>
</feature>
<dbReference type="GO" id="GO:0005886">
    <property type="term" value="C:plasma membrane"/>
    <property type="evidence" value="ECO:0007669"/>
    <property type="project" value="UniProtKB-SubCell"/>
</dbReference>
<dbReference type="GO" id="GO:0009236">
    <property type="term" value="P:cobalamin biosynthetic process"/>
    <property type="evidence" value="ECO:0007669"/>
    <property type="project" value="UniProtKB-UniRule"/>
</dbReference>
<proteinExistence type="inferred from homology"/>
<evidence type="ECO:0000256" key="5">
    <source>
        <dbReference type="ARBA" id="ARBA00013200"/>
    </source>
</evidence>
<evidence type="ECO:0000256" key="14">
    <source>
        <dbReference type="ARBA" id="ARBA00025228"/>
    </source>
</evidence>
<evidence type="ECO:0000256" key="17">
    <source>
        <dbReference type="ARBA" id="ARBA00048623"/>
    </source>
</evidence>
<comment type="function">
    <text evidence="14 19">Joins adenosylcobinamide-GDP and alpha-ribazole to generate adenosylcobalamin (Ado-cobalamin). Also synthesizes adenosylcobalamin 5'-phosphate from adenosylcobinamide-GDP and alpha-ribazole 5'-phosphate.</text>
</comment>
<evidence type="ECO:0000256" key="9">
    <source>
        <dbReference type="ARBA" id="ARBA00022679"/>
    </source>
</evidence>
<gene>
    <name evidence="19" type="primary">cobS</name>
    <name evidence="20" type="ORF">GAB14E_0200</name>
</gene>
<keyword evidence="11 19" id="KW-0460">Magnesium</keyword>
<comment type="catalytic activity">
    <reaction evidence="18 19">
        <text>alpha-ribazole 5'-phosphate + adenosylcob(III)inamide-GDP = adenosylcob(III)alamin 5'-phosphate + GMP + H(+)</text>
        <dbReference type="Rhea" id="RHEA:23560"/>
        <dbReference type="ChEBI" id="CHEBI:15378"/>
        <dbReference type="ChEBI" id="CHEBI:57918"/>
        <dbReference type="ChEBI" id="CHEBI:58115"/>
        <dbReference type="ChEBI" id="CHEBI:60487"/>
        <dbReference type="ChEBI" id="CHEBI:60493"/>
        <dbReference type="EC" id="2.7.8.26"/>
    </reaction>
</comment>
<feature type="transmembrane region" description="Helical" evidence="19">
    <location>
        <begin position="130"/>
        <end position="148"/>
    </location>
</feature>
<organism evidence="20 21">
    <name type="scientific">Colwellia psychrerythraea</name>
    <name type="common">Vibrio psychroerythus</name>
    <dbReference type="NCBI Taxonomy" id="28229"/>
    <lineage>
        <taxon>Bacteria</taxon>
        <taxon>Pseudomonadati</taxon>
        <taxon>Pseudomonadota</taxon>
        <taxon>Gammaproteobacteria</taxon>
        <taxon>Alteromonadales</taxon>
        <taxon>Colwelliaceae</taxon>
        <taxon>Colwellia</taxon>
    </lineage>
</organism>